<dbReference type="Proteomes" id="UP000598971">
    <property type="component" value="Unassembled WGS sequence"/>
</dbReference>
<sequence length="365" mass="40858">MRVFCIFITAIIFIAGPLQAQVQKNSFSIIGYYSGDAKSVDAYPVEKLTHLIYSFCHLRGNKMVVDTYKDTLRLQHLVTLKQRNPSLKIILSIGGWGGCAPCSAVFNKAEGREEFAASVKALNSYFKTDGIDLDWEYPSIEGYPGHQYLPADKHNFTLLLQALRKSLGKTPEISFAAGGFTSFLQSSVEWNTIAPLVNKVNLMSYDLTNGYSTTSGHHTPLYSTPQLKESADNAVQYLDSIGFPLNKLVIGAATYGRIFEIFNNANNGLYQPCKFQRGLSFKSINLDSLQKDGYTYYWDDIAKAPYLYNASKKLLLTYDNGKSIALKTQYAIYKKLNGIMFWELAEDKTTNGLLDMMYTTAHPAN</sequence>
<feature type="chain" id="PRO_5035224155" description="chitinase" evidence="4">
    <location>
        <begin position="21"/>
        <end position="365"/>
    </location>
</feature>
<dbReference type="InterPro" id="IPR029070">
    <property type="entry name" value="Chitinase_insertion_sf"/>
</dbReference>
<name>A0A8J8FB16_9BACT</name>
<dbReference type="SUPFAM" id="SSF51445">
    <property type="entry name" value="(Trans)glycosidases"/>
    <property type="match status" value="1"/>
</dbReference>
<evidence type="ECO:0000256" key="1">
    <source>
        <dbReference type="ARBA" id="ARBA00000822"/>
    </source>
</evidence>
<dbReference type="RefSeq" id="WP_171606690.1">
    <property type="nucleotide sequence ID" value="NZ_WHPF01000003.1"/>
</dbReference>
<feature type="domain" description="GH18" evidence="5">
    <location>
        <begin position="27"/>
        <end position="365"/>
    </location>
</feature>
<dbReference type="GO" id="GO:0008843">
    <property type="term" value="F:endochitinase activity"/>
    <property type="evidence" value="ECO:0007669"/>
    <property type="project" value="UniProtKB-EC"/>
</dbReference>
<protein>
    <recommendedName>
        <fullName evidence="2">chitinase</fullName>
        <ecNumber evidence="2">3.2.1.14</ecNumber>
    </recommendedName>
</protein>
<accession>A0A8J8FB16</accession>
<proteinExistence type="predicted"/>
<dbReference type="InterPro" id="IPR017853">
    <property type="entry name" value="GH"/>
</dbReference>
<keyword evidence="7" id="KW-1185">Reference proteome</keyword>
<dbReference type="Pfam" id="PF00704">
    <property type="entry name" value="Glyco_hydro_18"/>
    <property type="match status" value="1"/>
</dbReference>
<keyword evidence="3" id="KW-0624">Polysaccharide degradation</keyword>
<feature type="signal peptide" evidence="4">
    <location>
        <begin position="1"/>
        <end position="20"/>
    </location>
</feature>
<dbReference type="GO" id="GO:0008061">
    <property type="term" value="F:chitin binding"/>
    <property type="evidence" value="ECO:0007669"/>
    <property type="project" value="InterPro"/>
</dbReference>
<keyword evidence="4" id="KW-0732">Signal</keyword>
<comment type="caution">
    <text evidence="6">The sequence shown here is derived from an EMBL/GenBank/DDBJ whole genome shotgun (WGS) entry which is preliminary data.</text>
</comment>
<reference evidence="6" key="1">
    <citation type="submission" date="2019-10" db="EMBL/GenBank/DDBJ databases">
        <title>Draft genome sequence of Panacibacter sp. KCS-6.</title>
        <authorList>
            <person name="Yim K.J."/>
        </authorList>
    </citation>
    <scope>NUCLEOTIDE SEQUENCE</scope>
    <source>
        <strain evidence="6">KCS-6</strain>
    </source>
</reference>
<keyword evidence="3" id="KW-0119">Carbohydrate metabolism</keyword>
<evidence type="ECO:0000256" key="4">
    <source>
        <dbReference type="SAM" id="SignalP"/>
    </source>
</evidence>
<dbReference type="PROSITE" id="PS51910">
    <property type="entry name" value="GH18_2"/>
    <property type="match status" value="1"/>
</dbReference>
<dbReference type="PANTHER" id="PTHR11177">
    <property type="entry name" value="CHITINASE"/>
    <property type="match status" value="1"/>
</dbReference>
<dbReference type="GO" id="GO:0005975">
    <property type="term" value="P:carbohydrate metabolic process"/>
    <property type="evidence" value="ECO:0007669"/>
    <property type="project" value="InterPro"/>
</dbReference>
<dbReference type="PANTHER" id="PTHR11177:SF317">
    <property type="entry name" value="CHITINASE 12-RELATED"/>
    <property type="match status" value="1"/>
</dbReference>
<dbReference type="Gene3D" id="3.10.50.10">
    <property type="match status" value="1"/>
</dbReference>
<dbReference type="InterPro" id="IPR011583">
    <property type="entry name" value="Chitinase_II/V-like_cat"/>
</dbReference>
<comment type="catalytic activity">
    <reaction evidence="1">
        <text>Random endo-hydrolysis of N-acetyl-beta-D-glucosaminide (1-&gt;4)-beta-linkages in chitin and chitodextrins.</text>
        <dbReference type="EC" id="3.2.1.14"/>
    </reaction>
</comment>
<evidence type="ECO:0000313" key="6">
    <source>
        <dbReference type="EMBL" id="NNV54765.1"/>
    </source>
</evidence>
<evidence type="ECO:0000256" key="2">
    <source>
        <dbReference type="ARBA" id="ARBA00012729"/>
    </source>
</evidence>
<evidence type="ECO:0000259" key="5">
    <source>
        <dbReference type="PROSITE" id="PS51910"/>
    </source>
</evidence>
<organism evidence="6 7">
    <name type="scientific">Limnovirga soli</name>
    <dbReference type="NCBI Taxonomy" id="2656915"/>
    <lineage>
        <taxon>Bacteria</taxon>
        <taxon>Pseudomonadati</taxon>
        <taxon>Bacteroidota</taxon>
        <taxon>Chitinophagia</taxon>
        <taxon>Chitinophagales</taxon>
        <taxon>Chitinophagaceae</taxon>
        <taxon>Limnovirga</taxon>
    </lineage>
</organism>
<dbReference type="EMBL" id="WHPF01000003">
    <property type="protein sequence ID" value="NNV54765.1"/>
    <property type="molecule type" value="Genomic_DNA"/>
</dbReference>
<dbReference type="SUPFAM" id="SSF54556">
    <property type="entry name" value="Chitinase insertion domain"/>
    <property type="match status" value="1"/>
</dbReference>
<dbReference type="CDD" id="cd06548">
    <property type="entry name" value="GH18_chitinase"/>
    <property type="match status" value="1"/>
</dbReference>
<evidence type="ECO:0000256" key="3">
    <source>
        <dbReference type="ARBA" id="ARBA00023024"/>
    </source>
</evidence>
<dbReference type="GO" id="GO:0006032">
    <property type="term" value="P:chitin catabolic process"/>
    <property type="evidence" value="ECO:0007669"/>
    <property type="project" value="UniProtKB-KW"/>
</dbReference>
<dbReference type="SMART" id="SM00636">
    <property type="entry name" value="Glyco_18"/>
    <property type="match status" value="1"/>
</dbReference>
<keyword evidence="6" id="KW-0378">Hydrolase</keyword>
<keyword evidence="3" id="KW-0146">Chitin degradation</keyword>
<dbReference type="InterPro" id="IPR050314">
    <property type="entry name" value="Glycosyl_Hydrlase_18"/>
</dbReference>
<evidence type="ECO:0000313" key="7">
    <source>
        <dbReference type="Proteomes" id="UP000598971"/>
    </source>
</evidence>
<dbReference type="EC" id="3.2.1.14" evidence="2"/>
<dbReference type="Gene3D" id="3.20.20.80">
    <property type="entry name" value="Glycosidases"/>
    <property type="match status" value="1"/>
</dbReference>
<dbReference type="InterPro" id="IPR001223">
    <property type="entry name" value="Glyco_hydro18_cat"/>
</dbReference>
<gene>
    <name evidence="6" type="ORF">GD597_04765</name>
</gene>
<dbReference type="AlphaFoldDB" id="A0A8J8FB16"/>